<dbReference type="Gene3D" id="1.10.10.10">
    <property type="entry name" value="Winged helix-like DNA-binding domain superfamily/Winged helix DNA-binding domain"/>
    <property type="match status" value="1"/>
</dbReference>
<dbReference type="RefSeq" id="WP_021705196.1">
    <property type="nucleotide sequence ID" value="NZ_BATJ01000007.1"/>
</dbReference>
<dbReference type="GO" id="GO:0003677">
    <property type="term" value="F:DNA binding"/>
    <property type="evidence" value="ECO:0007669"/>
    <property type="project" value="UniProtKB-KW"/>
</dbReference>
<dbReference type="STRING" id="1219065.VPR01S_07_00200"/>
<dbReference type="PANTHER" id="PTHR44688">
    <property type="entry name" value="DNA-BINDING TRANSCRIPTIONAL ACTIVATOR DEVR_DOSR"/>
    <property type="match status" value="1"/>
</dbReference>
<dbReference type="Proteomes" id="UP000016570">
    <property type="component" value="Unassembled WGS sequence"/>
</dbReference>
<dbReference type="eggNOG" id="COG2197">
    <property type="taxonomic scope" value="Bacteria"/>
</dbReference>
<comment type="caution">
    <text evidence="5">The sequence shown here is derived from an EMBL/GenBank/DDBJ whole genome shotgun (WGS) entry which is preliminary data.</text>
</comment>
<dbReference type="Pfam" id="PF21155">
    <property type="entry name" value="VpsT-like_REC"/>
    <property type="match status" value="1"/>
</dbReference>
<dbReference type="SMART" id="SM00421">
    <property type="entry name" value="HTH_LUXR"/>
    <property type="match status" value="1"/>
</dbReference>
<name>U2ZHR0_VIBPR</name>
<dbReference type="InterPro" id="IPR000792">
    <property type="entry name" value="Tscrpt_reg_LuxR_C"/>
</dbReference>
<dbReference type="CDD" id="cd06170">
    <property type="entry name" value="LuxR_C_like"/>
    <property type="match status" value="1"/>
</dbReference>
<keyword evidence="1" id="KW-0805">Transcription regulation</keyword>
<keyword evidence="2" id="KW-0238">DNA-binding</keyword>
<dbReference type="InterPro" id="IPR036388">
    <property type="entry name" value="WH-like_DNA-bd_sf"/>
</dbReference>
<evidence type="ECO:0000256" key="3">
    <source>
        <dbReference type="ARBA" id="ARBA00023163"/>
    </source>
</evidence>
<dbReference type="EMBL" id="BATJ01000007">
    <property type="protein sequence ID" value="GAD67221.1"/>
    <property type="molecule type" value="Genomic_DNA"/>
</dbReference>
<sequence length="213" mass="24756">MTIRTLVILTEKSLQSSLIEQQLASITQLNIQTCSAEQLNRLSSSFMIDLVLLDYHYLVELTDSDSLPDFDLLGVHILVHNIPEGELNELFIRWRSLRGILYQSASVEHLTESVTYIMNGGLWLPRRCLEQMVHFYRDPGVFNNFRYDQLTNRERQILDLLSHGKTNQEIANQLFLAESTVKTHVYKLYKKLDVHRRHDAIRLVKYTHASSGL</sequence>
<reference evidence="5 6" key="1">
    <citation type="submission" date="2013-09" db="EMBL/GenBank/DDBJ databases">
        <title>Whole genome shotgun sequence of Vibrio proteolyticus NBRC 13287.</title>
        <authorList>
            <person name="Isaki S."/>
            <person name="Hosoyama A."/>
            <person name="Numata M."/>
            <person name="Hashimoto M."/>
            <person name="Hosoyama Y."/>
            <person name="Tsuchikane K."/>
            <person name="Noguchi M."/>
            <person name="Hirakata S."/>
            <person name="Ichikawa N."/>
            <person name="Ohji S."/>
            <person name="Yamazoe A."/>
            <person name="Fujita N."/>
        </authorList>
    </citation>
    <scope>NUCLEOTIDE SEQUENCE [LARGE SCALE GENOMIC DNA]</scope>
    <source>
        <strain evidence="5 6">NBRC 13287</strain>
    </source>
</reference>
<organism evidence="5 6">
    <name type="scientific">Vibrio proteolyticus NBRC 13287</name>
    <dbReference type="NCBI Taxonomy" id="1219065"/>
    <lineage>
        <taxon>Bacteria</taxon>
        <taxon>Pseudomonadati</taxon>
        <taxon>Pseudomonadota</taxon>
        <taxon>Gammaproteobacteria</taxon>
        <taxon>Vibrionales</taxon>
        <taxon>Vibrionaceae</taxon>
        <taxon>Vibrio</taxon>
    </lineage>
</organism>
<protein>
    <submittedName>
        <fullName evidence="5">Putative LuxR family transcriptional regulator</fullName>
    </submittedName>
</protein>
<dbReference type="PANTHER" id="PTHR44688:SF16">
    <property type="entry name" value="DNA-BINDING TRANSCRIPTIONAL ACTIVATOR DEVR_DOSR"/>
    <property type="match status" value="1"/>
</dbReference>
<dbReference type="AlphaFoldDB" id="U2ZHR0"/>
<evidence type="ECO:0000313" key="5">
    <source>
        <dbReference type="EMBL" id="GAD67221.1"/>
    </source>
</evidence>
<dbReference type="InterPro" id="IPR016032">
    <property type="entry name" value="Sig_transdc_resp-reg_C-effctor"/>
</dbReference>
<evidence type="ECO:0000256" key="2">
    <source>
        <dbReference type="ARBA" id="ARBA00023125"/>
    </source>
</evidence>
<dbReference type="Gene3D" id="3.40.50.2300">
    <property type="match status" value="1"/>
</dbReference>
<feature type="domain" description="HTH luxR-type" evidence="4">
    <location>
        <begin position="143"/>
        <end position="208"/>
    </location>
</feature>
<dbReference type="Pfam" id="PF00196">
    <property type="entry name" value="GerE"/>
    <property type="match status" value="1"/>
</dbReference>
<proteinExistence type="predicted"/>
<evidence type="ECO:0000256" key="1">
    <source>
        <dbReference type="ARBA" id="ARBA00023015"/>
    </source>
</evidence>
<dbReference type="PROSITE" id="PS50043">
    <property type="entry name" value="HTH_LUXR_2"/>
    <property type="match status" value="1"/>
</dbReference>
<accession>U2ZHR0</accession>
<keyword evidence="3" id="KW-0804">Transcription</keyword>
<dbReference type="SUPFAM" id="SSF46894">
    <property type="entry name" value="C-terminal effector domain of the bipartite response regulators"/>
    <property type="match status" value="1"/>
</dbReference>
<evidence type="ECO:0000259" key="4">
    <source>
        <dbReference type="PROSITE" id="PS50043"/>
    </source>
</evidence>
<dbReference type="InterPro" id="IPR049151">
    <property type="entry name" value="CsgD-like_REC"/>
</dbReference>
<dbReference type="PRINTS" id="PR00038">
    <property type="entry name" value="HTHLUXR"/>
</dbReference>
<keyword evidence="6" id="KW-1185">Reference proteome</keyword>
<gene>
    <name evidence="5" type="ORF">VPR01S_07_00200</name>
</gene>
<evidence type="ECO:0000313" key="6">
    <source>
        <dbReference type="Proteomes" id="UP000016570"/>
    </source>
</evidence>
<dbReference type="GO" id="GO:0006355">
    <property type="term" value="P:regulation of DNA-templated transcription"/>
    <property type="evidence" value="ECO:0007669"/>
    <property type="project" value="InterPro"/>
</dbReference>